<evidence type="ECO:0000313" key="2">
    <source>
        <dbReference type="Proteomes" id="UP000509448"/>
    </source>
</evidence>
<dbReference type="InterPro" id="IPR007153">
    <property type="entry name" value="Adenosine_kinase"/>
</dbReference>
<gene>
    <name evidence="1" type="ORF">NAS2_0880</name>
</gene>
<dbReference type="PANTHER" id="PTHR36155">
    <property type="entry name" value="BLL5354 PROTEIN"/>
    <property type="match status" value="1"/>
</dbReference>
<dbReference type="Pfam" id="PF04008">
    <property type="entry name" value="Adenosine_kin"/>
    <property type="match status" value="1"/>
</dbReference>
<dbReference type="OrthoDB" id="371841at2157"/>
<dbReference type="GeneID" id="55584690"/>
<name>A0A4P2VCH1_9ARCH</name>
<dbReference type="InterPro" id="IPR036902">
    <property type="entry name" value="Ta1353-like_sf"/>
</dbReference>
<keyword evidence="1" id="KW-0472">Membrane</keyword>
<dbReference type="Gene3D" id="3.40.1520.10">
    <property type="entry name" value="Ta1353-like"/>
    <property type="match status" value="1"/>
</dbReference>
<reference evidence="1 2" key="1">
    <citation type="journal article" date="2019" name="ISME J.">
        <title>Isolation and characterization of a thermophilic sulfur- and iron-reducing thaumarchaeote from a terrestrial acidic hot spring.</title>
        <authorList>
            <person name="Kato S."/>
            <person name="Itoh T."/>
            <person name="Yuki M."/>
            <person name="Nagamori M."/>
            <person name="Ohnishi M."/>
            <person name="Uematsu K."/>
            <person name="Suzuki K."/>
            <person name="Takashina T."/>
            <person name="Ohkuma M."/>
        </authorList>
    </citation>
    <scope>NUCLEOTIDE SEQUENCE [LARGE SCALE GENOMIC DNA]</scope>
    <source>
        <strain evidence="1 2">NAS-02</strain>
    </source>
</reference>
<sequence>MLREEVVPVEVPGGFNVIVGQAHFIKTVEDLYEALATSFPGVKFGLAFCESSGKALVRYDGNDERSTQLAIDAAMRIGAGHCFVVYLNGSYPINVLDRVKEVQEVACVYAATGNPLKVVVADDGEGRGILGVIDGVRPRGVEGEEDREERRRFLRNIGYKR</sequence>
<dbReference type="KEGG" id="ccai:NAS2_0880"/>
<protein>
    <submittedName>
        <fullName evidence="1">Probable transmembrane protein</fullName>
    </submittedName>
</protein>
<keyword evidence="2" id="KW-1185">Reference proteome</keyword>
<proteinExistence type="predicted"/>
<dbReference type="RefSeq" id="WP_174448520.1">
    <property type="nucleotide sequence ID" value="NZ_AP018732.1"/>
</dbReference>
<accession>A0A4P2VCH1</accession>
<dbReference type="PANTHER" id="PTHR36155:SF1">
    <property type="entry name" value="BLL5354 PROTEIN"/>
    <property type="match status" value="1"/>
</dbReference>
<keyword evidence="1" id="KW-0812">Transmembrane</keyword>
<organism evidence="1 2">
    <name type="scientific">Conexivisphaera calida</name>
    <dbReference type="NCBI Taxonomy" id="1874277"/>
    <lineage>
        <taxon>Archaea</taxon>
        <taxon>Nitrososphaerota</taxon>
        <taxon>Conexivisphaeria</taxon>
        <taxon>Conexivisphaerales</taxon>
        <taxon>Conexivisphaeraceae</taxon>
        <taxon>Conexivisphaera</taxon>
    </lineage>
</organism>
<dbReference type="AlphaFoldDB" id="A0A4P2VCH1"/>
<evidence type="ECO:0000313" key="1">
    <source>
        <dbReference type="EMBL" id="BBE42269.1"/>
    </source>
</evidence>
<dbReference type="Proteomes" id="UP000509448">
    <property type="component" value="Chromosome"/>
</dbReference>
<dbReference type="SUPFAM" id="SSF103165">
    <property type="entry name" value="Ta1353-like"/>
    <property type="match status" value="1"/>
</dbReference>
<dbReference type="EMBL" id="AP018732">
    <property type="protein sequence ID" value="BBE42269.1"/>
    <property type="molecule type" value="Genomic_DNA"/>
</dbReference>